<protein>
    <submittedName>
        <fullName evidence="1">DUF4221 domain-containing protein</fullName>
    </submittedName>
</protein>
<evidence type="ECO:0000313" key="1">
    <source>
        <dbReference type="EMBL" id="TFV92138.1"/>
    </source>
</evidence>
<dbReference type="AlphaFoldDB" id="A0A4Y9QJV9"/>
<organism evidence="1 2">
    <name type="scientific">Algoriphagus kandeliae</name>
    <dbReference type="NCBI Taxonomy" id="2562278"/>
    <lineage>
        <taxon>Bacteria</taxon>
        <taxon>Pseudomonadati</taxon>
        <taxon>Bacteroidota</taxon>
        <taxon>Cytophagia</taxon>
        <taxon>Cytophagales</taxon>
        <taxon>Cyclobacteriaceae</taxon>
        <taxon>Algoriphagus</taxon>
    </lineage>
</organism>
<keyword evidence="2" id="KW-1185">Reference proteome</keyword>
<comment type="caution">
    <text evidence="1">The sequence shown here is derived from an EMBL/GenBank/DDBJ whole genome shotgun (WGS) entry which is preliminary data.</text>
</comment>
<reference evidence="1 2" key="1">
    <citation type="submission" date="2019-03" db="EMBL/GenBank/DDBJ databases">
        <title>Algoriphagus sp. nov, a new strain isolated from root system soil of mangrove plant Kandelia.</title>
        <authorList>
            <person name="Yin Q."/>
            <person name="Wang K."/>
            <person name="Song Z."/>
        </authorList>
    </citation>
    <scope>NUCLEOTIDE SEQUENCE [LARGE SCALE GENOMIC DNA]</scope>
    <source>
        <strain evidence="1 2">XY-J91</strain>
    </source>
</reference>
<accession>A0A4Y9QJV9</accession>
<sequence length="383" mass="44297">MRRIFFNLFVVSIFFSCSKKDNQKVYQGNLEEFVVGECSLEKDSTTRRIRLQKLVEYDGEHLFLSKEEKGYSLFSKSSGKKHYSFTIPDDGPLSLKGYPIATQGFDAGEFLAISSLGNVKQYVNGKQIAEIDLEWSTYDNLALIQMADEKDNFRKIGDSHYQIINKPINPFAEDYVDINYGEWVAEFNLQEGWICISDFSSGLGEEYSKSASAAHLISVYNHERDEFYVLFEPSDFLYQIRDCEVIKKLKLTSLTKFEYLPGIYEKTGRNSSWRSNPKSAANSDLAYDPVNKLYLRMVKVKTEESQPEVTDIRLRQGLNRNTYLMLIYDLNWELKAELEIVYDVGQTIGNLIPTPEGVFIPKPEQKSEDEYELYKIDLSQFRN</sequence>
<dbReference type="EMBL" id="SPSB01000006">
    <property type="protein sequence ID" value="TFV92138.1"/>
    <property type="molecule type" value="Genomic_DNA"/>
</dbReference>
<dbReference type="PROSITE" id="PS51257">
    <property type="entry name" value="PROKAR_LIPOPROTEIN"/>
    <property type="match status" value="1"/>
</dbReference>
<dbReference type="Proteomes" id="UP000297647">
    <property type="component" value="Unassembled WGS sequence"/>
</dbReference>
<proteinExistence type="predicted"/>
<dbReference type="OrthoDB" id="819235at2"/>
<gene>
    <name evidence="1" type="ORF">E4S40_16480</name>
</gene>
<evidence type="ECO:0000313" key="2">
    <source>
        <dbReference type="Proteomes" id="UP000297647"/>
    </source>
</evidence>
<name>A0A4Y9QJV9_9BACT</name>